<dbReference type="EMBL" id="ASHM01197273">
    <property type="protein sequence ID" value="PNX66695.1"/>
    <property type="molecule type" value="Genomic_DNA"/>
</dbReference>
<dbReference type="Proteomes" id="UP000236291">
    <property type="component" value="Unassembled WGS sequence"/>
</dbReference>
<feature type="non-terminal residue" evidence="1">
    <location>
        <position position="23"/>
    </location>
</feature>
<sequence length="23" mass="2640">MKSECAVIPWRWKVGAEMKSECA</sequence>
<evidence type="ECO:0000313" key="2">
    <source>
        <dbReference type="Proteomes" id="UP000236291"/>
    </source>
</evidence>
<gene>
    <name evidence="1" type="ORF">L195_g063171</name>
</gene>
<proteinExistence type="predicted"/>
<organism evidence="1 2">
    <name type="scientific">Trifolium pratense</name>
    <name type="common">Red clover</name>
    <dbReference type="NCBI Taxonomy" id="57577"/>
    <lineage>
        <taxon>Eukaryota</taxon>
        <taxon>Viridiplantae</taxon>
        <taxon>Streptophyta</taxon>
        <taxon>Embryophyta</taxon>
        <taxon>Tracheophyta</taxon>
        <taxon>Spermatophyta</taxon>
        <taxon>Magnoliopsida</taxon>
        <taxon>eudicotyledons</taxon>
        <taxon>Gunneridae</taxon>
        <taxon>Pentapetalae</taxon>
        <taxon>rosids</taxon>
        <taxon>fabids</taxon>
        <taxon>Fabales</taxon>
        <taxon>Fabaceae</taxon>
        <taxon>Papilionoideae</taxon>
        <taxon>50 kb inversion clade</taxon>
        <taxon>NPAAA clade</taxon>
        <taxon>Hologalegina</taxon>
        <taxon>IRL clade</taxon>
        <taxon>Trifolieae</taxon>
        <taxon>Trifolium</taxon>
    </lineage>
</organism>
<dbReference type="AlphaFoldDB" id="A0A2K3KK69"/>
<comment type="caution">
    <text evidence="1">The sequence shown here is derived from an EMBL/GenBank/DDBJ whole genome shotgun (WGS) entry which is preliminary data.</text>
</comment>
<evidence type="ECO:0000313" key="1">
    <source>
        <dbReference type="EMBL" id="PNX66695.1"/>
    </source>
</evidence>
<accession>A0A2K3KK69</accession>
<reference evidence="1 2" key="1">
    <citation type="journal article" date="2014" name="Am. J. Bot.">
        <title>Genome assembly and annotation for red clover (Trifolium pratense; Fabaceae).</title>
        <authorList>
            <person name="Istvanek J."/>
            <person name="Jaros M."/>
            <person name="Krenek A."/>
            <person name="Repkova J."/>
        </authorList>
    </citation>
    <scope>NUCLEOTIDE SEQUENCE [LARGE SCALE GENOMIC DNA]</scope>
    <source>
        <strain evidence="2">cv. Tatra</strain>
        <tissue evidence="1">Young leaves</tissue>
    </source>
</reference>
<protein>
    <submittedName>
        <fullName evidence="1">Uncharacterized protein</fullName>
    </submittedName>
</protein>
<name>A0A2K3KK69_TRIPR</name>
<reference evidence="1 2" key="2">
    <citation type="journal article" date="2017" name="Front. Plant Sci.">
        <title>Gene Classification and Mining of Molecular Markers Useful in Red Clover (Trifolium pratense) Breeding.</title>
        <authorList>
            <person name="Istvanek J."/>
            <person name="Dluhosova J."/>
            <person name="Dluhos P."/>
            <person name="Patkova L."/>
            <person name="Nedelnik J."/>
            <person name="Repkova J."/>
        </authorList>
    </citation>
    <scope>NUCLEOTIDE SEQUENCE [LARGE SCALE GENOMIC DNA]</scope>
    <source>
        <strain evidence="2">cv. Tatra</strain>
        <tissue evidence="1">Young leaves</tissue>
    </source>
</reference>